<sequence>MTTTTTYQFNHQQYQYQVTDDQLTQTISRADIQTQDAHDLLLLHEQNPLLLPVTYQWQADVLLMTSQLPLGYFAKDIRRQNTSAKLRLLINLLPVETLNQTHKLATFIHPNNIYLNYNNEPKLIYRGVTGIMPGTQTNDLEMLYQIQCLAGYLFTQRSFDDLYNGMLPQIADSSHFMHDLLQINNYDDLRPFLTKAYQQAVKEEQQNTMQVSRQRWLWIKQLALWFGIALLLTLIPLGYLLIDKVPTNTACLHADSAFIANNYAQTIKALANIKTKNLPNTQKYELAYAYVQGKGFE</sequence>
<name>A0A948X142_9LACO</name>
<comment type="similarity">
    <text evidence="1">Belongs to the EssB family.</text>
</comment>
<evidence type="ECO:0000256" key="2">
    <source>
        <dbReference type="SAM" id="Phobius"/>
    </source>
</evidence>
<organism evidence="3 4">
    <name type="scientific">Candidatus Paralactobacillus gallistercoris</name>
    <dbReference type="NCBI Taxonomy" id="2838724"/>
    <lineage>
        <taxon>Bacteria</taxon>
        <taxon>Bacillati</taxon>
        <taxon>Bacillota</taxon>
        <taxon>Bacilli</taxon>
        <taxon>Lactobacillales</taxon>
        <taxon>Lactobacillaceae</taxon>
        <taxon>Lactobacillus</taxon>
    </lineage>
</organism>
<gene>
    <name evidence="3" type="ORF">H9901_04585</name>
</gene>
<feature type="transmembrane region" description="Helical" evidence="2">
    <location>
        <begin position="222"/>
        <end position="242"/>
    </location>
</feature>
<evidence type="ECO:0000256" key="1">
    <source>
        <dbReference type="ARBA" id="ARBA00010163"/>
    </source>
</evidence>
<proteinExistence type="inferred from homology"/>
<comment type="caution">
    <text evidence="3">The sequence shown here is derived from an EMBL/GenBank/DDBJ whole genome shotgun (WGS) entry which is preliminary data.</text>
</comment>
<dbReference type="InterPro" id="IPR018778">
    <property type="entry name" value="T7SS_EssB"/>
</dbReference>
<dbReference type="EMBL" id="JAHLFS010000056">
    <property type="protein sequence ID" value="MBU3851956.1"/>
    <property type="molecule type" value="Genomic_DNA"/>
</dbReference>
<dbReference type="InterPro" id="IPR042565">
    <property type="entry name" value="T7SS_EssB_C"/>
</dbReference>
<reference evidence="3" key="2">
    <citation type="submission" date="2021-04" db="EMBL/GenBank/DDBJ databases">
        <authorList>
            <person name="Gilroy R."/>
        </authorList>
    </citation>
    <scope>NUCLEOTIDE SEQUENCE</scope>
    <source>
        <strain evidence="3">F6-6636</strain>
    </source>
</reference>
<keyword evidence="2" id="KW-0472">Membrane</keyword>
<keyword evidence="2" id="KW-0812">Transmembrane</keyword>
<dbReference type="Proteomes" id="UP000777303">
    <property type="component" value="Unassembled WGS sequence"/>
</dbReference>
<dbReference type="Pfam" id="PF10140">
    <property type="entry name" value="YukC"/>
    <property type="match status" value="1"/>
</dbReference>
<evidence type="ECO:0008006" key="5">
    <source>
        <dbReference type="Google" id="ProtNLM"/>
    </source>
</evidence>
<accession>A0A948X142</accession>
<protein>
    <recommendedName>
        <fullName evidence="5">Type VII secretion protein EssB</fullName>
    </recommendedName>
</protein>
<keyword evidence="2" id="KW-1133">Transmembrane helix</keyword>
<dbReference type="Gene3D" id="1.10.510.10">
    <property type="entry name" value="Transferase(Phosphotransferase) domain 1"/>
    <property type="match status" value="1"/>
</dbReference>
<dbReference type="AlphaFoldDB" id="A0A948X142"/>
<evidence type="ECO:0000313" key="4">
    <source>
        <dbReference type="Proteomes" id="UP000777303"/>
    </source>
</evidence>
<evidence type="ECO:0000313" key="3">
    <source>
        <dbReference type="EMBL" id="MBU3851956.1"/>
    </source>
</evidence>
<reference evidence="3" key="1">
    <citation type="journal article" date="2021" name="PeerJ">
        <title>Extensive microbial diversity within the chicken gut microbiome revealed by metagenomics and culture.</title>
        <authorList>
            <person name="Gilroy R."/>
            <person name="Ravi A."/>
            <person name="Getino M."/>
            <person name="Pursley I."/>
            <person name="Horton D.L."/>
            <person name="Alikhan N.F."/>
            <person name="Baker D."/>
            <person name="Gharbi K."/>
            <person name="Hall N."/>
            <person name="Watson M."/>
            <person name="Adriaenssens E.M."/>
            <person name="Foster-Nyarko E."/>
            <person name="Jarju S."/>
            <person name="Secka A."/>
            <person name="Antonio M."/>
            <person name="Oren A."/>
            <person name="Chaudhuri R.R."/>
            <person name="La Ragione R."/>
            <person name="Hildebrand F."/>
            <person name="Pallen M.J."/>
        </authorList>
    </citation>
    <scope>NUCLEOTIDE SEQUENCE</scope>
    <source>
        <strain evidence="3">F6-6636</strain>
    </source>
</reference>
<dbReference type="Gene3D" id="1.25.40.680">
    <property type="entry name" value="Type VII secretion system EssB, C-terminal-like domain"/>
    <property type="match status" value="1"/>
</dbReference>